<evidence type="ECO:0000256" key="2">
    <source>
        <dbReference type="SAM" id="MobiDB-lite"/>
    </source>
</evidence>
<dbReference type="SUPFAM" id="SSF48452">
    <property type="entry name" value="TPR-like"/>
    <property type="match status" value="1"/>
</dbReference>
<feature type="region of interest" description="Disordered" evidence="2">
    <location>
        <begin position="540"/>
        <end position="635"/>
    </location>
</feature>
<dbReference type="InterPro" id="IPR018392">
    <property type="entry name" value="LysM"/>
</dbReference>
<evidence type="ECO:0000313" key="5">
    <source>
        <dbReference type="Proteomes" id="UP001592581"/>
    </source>
</evidence>
<dbReference type="Gene3D" id="1.10.10.10">
    <property type="entry name" value="Winged helix-like DNA-binding domain superfamily/Winged helix DNA-binding domain"/>
    <property type="match status" value="1"/>
</dbReference>
<feature type="domain" description="Bacterial transcriptional activator" evidence="3">
    <location>
        <begin position="744"/>
        <end position="881"/>
    </location>
</feature>
<protein>
    <submittedName>
        <fullName evidence="4">BTAD domain-containing putative transcriptional regulator</fullName>
    </submittedName>
</protein>
<keyword evidence="5" id="KW-1185">Reference proteome</keyword>
<comment type="caution">
    <text evidence="4">The sequence shown here is derived from an EMBL/GenBank/DDBJ whole genome shotgun (WGS) entry which is preliminary data.</text>
</comment>
<organism evidence="4 5">
    <name type="scientific">Streptacidiphilus jeojiensis</name>
    <dbReference type="NCBI Taxonomy" id="3229225"/>
    <lineage>
        <taxon>Bacteria</taxon>
        <taxon>Bacillati</taxon>
        <taxon>Actinomycetota</taxon>
        <taxon>Actinomycetes</taxon>
        <taxon>Kitasatosporales</taxon>
        <taxon>Streptomycetaceae</taxon>
        <taxon>Streptacidiphilus</taxon>
    </lineage>
</organism>
<proteinExistence type="predicted"/>
<dbReference type="Gene3D" id="3.10.350.10">
    <property type="entry name" value="LysM domain"/>
    <property type="match status" value="1"/>
</dbReference>
<feature type="region of interest" description="Disordered" evidence="2">
    <location>
        <begin position="200"/>
        <end position="242"/>
    </location>
</feature>
<accession>A0ABV6XI95</accession>
<dbReference type="InterPro" id="IPR036779">
    <property type="entry name" value="LysM_dom_sf"/>
</dbReference>
<dbReference type="Gene3D" id="1.25.40.10">
    <property type="entry name" value="Tetratricopeptide repeat domain"/>
    <property type="match status" value="1"/>
</dbReference>
<dbReference type="InterPro" id="IPR036388">
    <property type="entry name" value="WH-like_DNA-bd_sf"/>
</dbReference>
<feature type="compositionally biased region" description="Low complexity" evidence="2">
    <location>
        <begin position="218"/>
        <end position="242"/>
    </location>
</feature>
<feature type="region of interest" description="Disordered" evidence="2">
    <location>
        <begin position="279"/>
        <end position="302"/>
    </location>
</feature>
<feature type="region of interest" description="Disordered" evidence="2">
    <location>
        <begin position="317"/>
        <end position="346"/>
    </location>
</feature>
<keyword evidence="1" id="KW-0902">Two-component regulatory system</keyword>
<dbReference type="InterPro" id="IPR005158">
    <property type="entry name" value="BTAD"/>
</dbReference>
<dbReference type="Proteomes" id="UP001592581">
    <property type="component" value="Unassembled WGS sequence"/>
</dbReference>
<dbReference type="InterPro" id="IPR051677">
    <property type="entry name" value="AfsR-DnrI-RedD_regulator"/>
</dbReference>
<evidence type="ECO:0000256" key="1">
    <source>
        <dbReference type="ARBA" id="ARBA00023012"/>
    </source>
</evidence>
<dbReference type="SMART" id="SM01043">
    <property type="entry name" value="BTAD"/>
    <property type="match status" value="1"/>
</dbReference>
<sequence>MAALPAVLLHYADAYTPRQLPSLVQVLAFVQRPVDITTVQGALTWTGWAAWTVLVLLILRETWWHLRHLPVLLRDFEVHPTAVRRTMTGILVGGIILGLATALRTAPASNPDQTSTAAAAAAVTATAPPCADHTSADTGRAEVTVRGGDTLWAIAGDKLGDPLRWPEIYHLSRTQRQDDGHRLRDPDLIYPGWHLHLPQTGTTAITPTAPAPAPPSASVPASSTATSSSSTTTPPAPASAPVVARAAQRHSGTRLPAGAGYVGDALAGAVVLAAVQLSRTRRRSHAPKSLTETNTYPDPPSERETLVLALRTIRHNQHTADQAATPASDQPRPNAGPAPGPATAATGIATAANGSTLGVTELLAQLTEPLLVLTGDGAHDAARALVTTASTAVDPQLVVPAQSLSLLCPVLAQNAAPGTRPGLLVVETVDEGLDTLEEHLLRGTRLRDQDPGHTPAPLHLVAEHLDARQLRRLRHLLTAADTYPLGVLLLDHHSPGLATVEIADDGHARLTGTHQRQNLQFFHLRAHSADALARTLLDTGQCPQENGEPHQVESPEPPPRPSAQFPGPENSGDPSEPVTENPSAVPAQGTREDSLAAEKSATGAAMPQSENCGNENISPARTPTSVLDPSTAGQSERAVPVRITLLGRLAVHGNGTEIDKATSGAIGQLLTYLALHPRGATCEEAIEALWPDRDNDAATKAFHAAKTRLRRLLRDHLNASTSVPFIIASGNGGSWRLDPAQTGTDLDDFHAAVHTARTTIGTAQRLDAFQHAADLYTGDLAAGWDHPWLESPRTHAREQVLALLNELATAAATPDVAIGHLERALTHDPYNEQLHLRLARIHAERGSTDAVQRLQERLTRSLRELDLAPNTTVQRAFATLLNPSAAPTVRR</sequence>
<dbReference type="InterPro" id="IPR011990">
    <property type="entry name" value="TPR-like_helical_dom_sf"/>
</dbReference>
<dbReference type="EMBL" id="JBEUKS010000002">
    <property type="protein sequence ID" value="MFC1437988.1"/>
    <property type="molecule type" value="Genomic_DNA"/>
</dbReference>
<name>A0ABV6XI95_9ACTN</name>
<dbReference type="CDD" id="cd00118">
    <property type="entry name" value="LysM"/>
    <property type="match status" value="1"/>
</dbReference>
<evidence type="ECO:0000259" key="3">
    <source>
        <dbReference type="SMART" id="SM01043"/>
    </source>
</evidence>
<dbReference type="Pfam" id="PF03704">
    <property type="entry name" value="BTAD"/>
    <property type="match status" value="1"/>
</dbReference>
<dbReference type="PANTHER" id="PTHR35807">
    <property type="entry name" value="TRANSCRIPTIONAL REGULATOR REDD-RELATED"/>
    <property type="match status" value="1"/>
</dbReference>
<feature type="compositionally biased region" description="Polar residues" evidence="2">
    <location>
        <begin position="608"/>
        <end position="634"/>
    </location>
</feature>
<evidence type="ECO:0000313" key="4">
    <source>
        <dbReference type="EMBL" id="MFC1437988.1"/>
    </source>
</evidence>
<gene>
    <name evidence="4" type="ORF">ABUW04_06925</name>
</gene>
<dbReference type="RefSeq" id="WP_380563581.1">
    <property type="nucleotide sequence ID" value="NZ_JBEUKS010000002.1"/>
</dbReference>
<reference evidence="4 5" key="1">
    <citation type="submission" date="2024-06" db="EMBL/GenBank/DDBJ databases">
        <authorList>
            <person name="Lee S.D."/>
        </authorList>
    </citation>
    <scope>NUCLEOTIDE SEQUENCE [LARGE SCALE GENOMIC DNA]</scope>
    <source>
        <strain evidence="4 5">N1-10</strain>
    </source>
</reference>
<feature type="compositionally biased region" description="Polar residues" evidence="2">
    <location>
        <begin position="319"/>
        <end position="328"/>
    </location>
</feature>